<keyword evidence="1" id="KW-1133">Transmembrane helix</keyword>
<evidence type="ECO:0000313" key="2">
    <source>
        <dbReference type="EMBL" id="AJY73694.1"/>
    </source>
</evidence>
<dbReference type="PATRIC" id="fig|1126833.4.peg.532"/>
<dbReference type="AlphaFoldDB" id="A0A0D5NEA3"/>
<organism evidence="2 3">
    <name type="scientific">Paenibacillus beijingensis</name>
    <dbReference type="NCBI Taxonomy" id="1126833"/>
    <lineage>
        <taxon>Bacteria</taxon>
        <taxon>Bacillati</taxon>
        <taxon>Bacillota</taxon>
        <taxon>Bacilli</taxon>
        <taxon>Bacillales</taxon>
        <taxon>Paenibacillaceae</taxon>
        <taxon>Paenibacillus</taxon>
    </lineage>
</organism>
<dbReference type="OrthoDB" id="2663988at2"/>
<keyword evidence="1" id="KW-0812">Transmembrane</keyword>
<proteinExistence type="predicted"/>
<dbReference type="HOGENOM" id="CLU_169650_0_0_9"/>
<evidence type="ECO:0000313" key="3">
    <source>
        <dbReference type="Proteomes" id="UP000032633"/>
    </source>
</evidence>
<protein>
    <submittedName>
        <fullName evidence="2">Uncharacterized protein</fullName>
    </submittedName>
</protein>
<dbReference type="Proteomes" id="UP000032633">
    <property type="component" value="Chromosome"/>
</dbReference>
<reference evidence="3" key="2">
    <citation type="submission" date="2015-03" db="EMBL/GenBank/DDBJ databases">
        <title>Genome sequence of Paenibacillus beijingensis strain DSM 24997T.</title>
        <authorList>
            <person name="Kwak Y."/>
            <person name="Shin J.-H."/>
        </authorList>
    </citation>
    <scope>NUCLEOTIDE SEQUENCE [LARGE SCALE GENOMIC DNA]</scope>
    <source>
        <strain evidence="3">DSM 24997</strain>
    </source>
</reference>
<name>A0A0D5NEA3_9BACL</name>
<sequence>MMRHVSKEQVQKLIGRNVYVQRKDGSVVAGKLERLQGDRLYMRVSAQSGGKKVHTRAFILPLVLFDLLAIGTLPYAGFGGGYGCPGPYPGPCGPGPYGKPGPYGPGPYGPGPAGGYSNYGGYPGYGPKGFY</sequence>
<accession>A0A0D5NEA3</accession>
<keyword evidence="3" id="KW-1185">Reference proteome</keyword>
<reference evidence="2 3" key="1">
    <citation type="journal article" date="2015" name="J. Biotechnol.">
        <title>Complete genome sequence of Paenibacillus beijingensis 7188(T) (=DSM 24997(T)), a novel rhizobacterium from jujube garden soil.</title>
        <authorList>
            <person name="Kwak Y."/>
            <person name="Shin J.H."/>
        </authorList>
    </citation>
    <scope>NUCLEOTIDE SEQUENCE [LARGE SCALE GENOMIC DNA]</scope>
    <source>
        <strain evidence="2 3">DSM 24997</strain>
    </source>
</reference>
<evidence type="ECO:0000256" key="1">
    <source>
        <dbReference type="SAM" id="Phobius"/>
    </source>
</evidence>
<dbReference type="EMBL" id="CP011058">
    <property type="protein sequence ID" value="AJY73694.1"/>
    <property type="molecule type" value="Genomic_DNA"/>
</dbReference>
<gene>
    <name evidence="2" type="ORF">VN24_02415</name>
</gene>
<dbReference type="STRING" id="1126833.VN24_02415"/>
<dbReference type="KEGG" id="pbj:VN24_02415"/>
<keyword evidence="1" id="KW-0472">Membrane</keyword>
<feature type="transmembrane region" description="Helical" evidence="1">
    <location>
        <begin position="57"/>
        <end position="78"/>
    </location>
</feature>
<dbReference type="RefSeq" id="WP_045669129.1">
    <property type="nucleotide sequence ID" value="NZ_CP011058.1"/>
</dbReference>